<protein>
    <submittedName>
        <fullName evidence="2">Uncharacterized protein</fullName>
    </submittedName>
</protein>
<gene>
    <name evidence="2" type="ORF">BOLC7T45071H</name>
</gene>
<keyword evidence="1" id="KW-0812">Transmembrane</keyword>
<keyword evidence="1" id="KW-1133">Transmembrane helix</keyword>
<proteinExistence type="predicted"/>
<feature type="transmembrane region" description="Helical" evidence="1">
    <location>
        <begin position="6"/>
        <end position="24"/>
    </location>
</feature>
<evidence type="ECO:0000313" key="2">
    <source>
        <dbReference type="EMBL" id="VDD39511.1"/>
    </source>
</evidence>
<dbReference type="EMBL" id="LR031876">
    <property type="protein sequence ID" value="VDD39511.1"/>
    <property type="molecule type" value="Genomic_DNA"/>
</dbReference>
<accession>A0A3P6ETI6</accession>
<keyword evidence="1" id="KW-0472">Membrane</keyword>
<evidence type="ECO:0000256" key="1">
    <source>
        <dbReference type="SAM" id="Phobius"/>
    </source>
</evidence>
<dbReference type="AlphaFoldDB" id="A0A3P6ETI6"/>
<sequence>MIDSKALWFISVLIFFFLGPSRLFESRDVLFRSLSLINRSDRDLFLFKLPSGFSSQFLTVIAVSG</sequence>
<organism evidence="2">
    <name type="scientific">Brassica oleracea</name>
    <name type="common">Wild cabbage</name>
    <dbReference type="NCBI Taxonomy" id="3712"/>
    <lineage>
        <taxon>Eukaryota</taxon>
        <taxon>Viridiplantae</taxon>
        <taxon>Streptophyta</taxon>
        <taxon>Embryophyta</taxon>
        <taxon>Tracheophyta</taxon>
        <taxon>Spermatophyta</taxon>
        <taxon>Magnoliopsida</taxon>
        <taxon>eudicotyledons</taxon>
        <taxon>Gunneridae</taxon>
        <taxon>Pentapetalae</taxon>
        <taxon>rosids</taxon>
        <taxon>malvids</taxon>
        <taxon>Brassicales</taxon>
        <taxon>Brassicaceae</taxon>
        <taxon>Brassiceae</taxon>
        <taxon>Brassica</taxon>
    </lineage>
</organism>
<name>A0A3P6ETI6_BRAOL</name>
<reference evidence="2" key="1">
    <citation type="submission" date="2018-11" db="EMBL/GenBank/DDBJ databases">
        <authorList>
            <consortium name="Genoscope - CEA"/>
            <person name="William W."/>
        </authorList>
    </citation>
    <scope>NUCLEOTIDE SEQUENCE</scope>
</reference>